<feature type="region of interest" description="Disordered" evidence="1">
    <location>
        <begin position="73"/>
        <end position="93"/>
    </location>
</feature>
<gene>
    <name evidence="2" type="ORF">Sjap_020396</name>
</gene>
<sequence length="131" mass="14579">MGEKWRRVDDEDDDDEVQLNIREGGEVVGRCSSRRRRRRKVGPHWGALPLLAVRRRGEEGWFPPPLLPHCRLPDSWTEGGNPPSSRWDPSSEVGIGGRWGRAAAWRGVLPSKPQQGGSTGSPLCFGQLVTC</sequence>
<name>A0AAP0F648_9MAGN</name>
<reference evidence="2 3" key="1">
    <citation type="submission" date="2024-01" db="EMBL/GenBank/DDBJ databases">
        <title>Genome assemblies of Stephania.</title>
        <authorList>
            <person name="Yang L."/>
        </authorList>
    </citation>
    <scope>NUCLEOTIDE SEQUENCE [LARGE SCALE GENOMIC DNA]</scope>
    <source>
        <strain evidence="2">QJT</strain>
        <tissue evidence="2">Leaf</tissue>
    </source>
</reference>
<proteinExistence type="predicted"/>
<keyword evidence="3" id="KW-1185">Reference proteome</keyword>
<comment type="caution">
    <text evidence="2">The sequence shown here is derived from an EMBL/GenBank/DDBJ whole genome shotgun (WGS) entry which is preliminary data.</text>
</comment>
<accession>A0AAP0F648</accession>
<protein>
    <submittedName>
        <fullName evidence="2">Uncharacterized protein</fullName>
    </submittedName>
</protein>
<dbReference type="EMBL" id="JBBNAE010000008">
    <property type="protein sequence ID" value="KAK9103142.1"/>
    <property type="molecule type" value="Genomic_DNA"/>
</dbReference>
<evidence type="ECO:0000313" key="3">
    <source>
        <dbReference type="Proteomes" id="UP001417504"/>
    </source>
</evidence>
<dbReference type="Proteomes" id="UP001417504">
    <property type="component" value="Unassembled WGS sequence"/>
</dbReference>
<organism evidence="2 3">
    <name type="scientific">Stephania japonica</name>
    <dbReference type="NCBI Taxonomy" id="461633"/>
    <lineage>
        <taxon>Eukaryota</taxon>
        <taxon>Viridiplantae</taxon>
        <taxon>Streptophyta</taxon>
        <taxon>Embryophyta</taxon>
        <taxon>Tracheophyta</taxon>
        <taxon>Spermatophyta</taxon>
        <taxon>Magnoliopsida</taxon>
        <taxon>Ranunculales</taxon>
        <taxon>Menispermaceae</taxon>
        <taxon>Menispermoideae</taxon>
        <taxon>Cissampelideae</taxon>
        <taxon>Stephania</taxon>
    </lineage>
</organism>
<dbReference type="AlphaFoldDB" id="A0AAP0F648"/>
<evidence type="ECO:0000256" key="1">
    <source>
        <dbReference type="SAM" id="MobiDB-lite"/>
    </source>
</evidence>
<evidence type="ECO:0000313" key="2">
    <source>
        <dbReference type="EMBL" id="KAK9103142.1"/>
    </source>
</evidence>